<comment type="caution">
    <text evidence="2">The sequence shown here is derived from an EMBL/GenBank/DDBJ whole genome shotgun (WGS) entry which is preliminary data.</text>
</comment>
<gene>
    <name evidence="2" type="primary">Necator_chrIII.g9306</name>
    <name evidence="2" type="ORF">RB195_008541</name>
</gene>
<keyword evidence="1" id="KW-0472">Membrane</keyword>
<dbReference type="SUPFAM" id="SSF53335">
    <property type="entry name" value="S-adenosyl-L-methionine-dependent methyltransferases"/>
    <property type="match status" value="1"/>
</dbReference>
<proteinExistence type="predicted"/>
<evidence type="ECO:0008006" key="4">
    <source>
        <dbReference type="Google" id="ProtNLM"/>
    </source>
</evidence>
<keyword evidence="1" id="KW-1133">Transmembrane helix</keyword>
<evidence type="ECO:0000313" key="3">
    <source>
        <dbReference type="Proteomes" id="UP001303046"/>
    </source>
</evidence>
<keyword evidence="3" id="KW-1185">Reference proteome</keyword>
<dbReference type="EMBL" id="JAVFWL010000003">
    <property type="protein sequence ID" value="KAK6740127.1"/>
    <property type="molecule type" value="Genomic_DNA"/>
</dbReference>
<dbReference type="Pfam" id="PF01564">
    <property type="entry name" value="Spermine_synth"/>
    <property type="match status" value="1"/>
</dbReference>
<feature type="transmembrane region" description="Helical" evidence="1">
    <location>
        <begin position="12"/>
        <end position="30"/>
    </location>
</feature>
<dbReference type="Gene3D" id="3.40.50.150">
    <property type="entry name" value="Vaccinia Virus protein VP39"/>
    <property type="match status" value="1"/>
</dbReference>
<keyword evidence="1" id="KW-0812">Transmembrane</keyword>
<evidence type="ECO:0000256" key="1">
    <source>
        <dbReference type="SAM" id="Phobius"/>
    </source>
</evidence>
<organism evidence="2 3">
    <name type="scientific">Necator americanus</name>
    <name type="common">Human hookworm</name>
    <dbReference type="NCBI Taxonomy" id="51031"/>
    <lineage>
        <taxon>Eukaryota</taxon>
        <taxon>Metazoa</taxon>
        <taxon>Ecdysozoa</taxon>
        <taxon>Nematoda</taxon>
        <taxon>Chromadorea</taxon>
        <taxon>Rhabditida</taxon>
        <taxon>Rhabditina</taxon>
        <taxon>Rhabditomorpha</taxon>
        <taxon>Strongyloidea</taxon>
        <taxon>Ancylostomatidae</taxon>
        <taxon>Bunostominae</taxon>
        <taxon>Necator</taxon>
    </lineage>
</organism>
<accession>A0ABR1CQL0</accession>
<evidence type="ECO:0000313" key="2">
    <source>
        <dbReference type="EMBL" id="KAK6740127.1"/>
    </source>
</evidence>
<protein>
    <recommendedName>
        <fullName evidence="4">Methyltransferase domain protein</fullName>
    </recommendedName>
</protein>
<reference evidence="2 3" key="1">
    <citation type="submission" date="2023-08" db="EMBL/GenBank/DDBJ databases">
        <title>A Necator americanus chromosomal reference genome.</title>
        <authorList>
            <person name="Ilik V."/>
            <person name="Petrzelkova K.J."/>
            <person name="Pardy F."/>
            <person name="Fuh T."/>
            <person name="Niatou-Singa F.S."/>
            <person name="Gouil Q."/>
            <person name="Baker L."/>
            <person name="Ritchie M.E."/>
            <person name="Jex A.R."/>
            <person name="Gazzola D."/>
            <person name="Li H."/>
            <person name="Toshio Fujiwara R."/>
            <person name="Zhan B."/>
            <person name="Aroian R.V."/>
            <person name="Pafco B."/>
            <person name="Schwarz E.M."/>
        </authorList>
    </citation>
    <scope>NUCLEOTIDE SEQUENCE [LARGE SCALE GENOMIC DNA]</scope>
    <source>
        <strain evidence="2 3">Aroian</strain>
        <tissue evidence="2">Whole animal</tissue>
    </source>
</reference>
<dbReference type="InterPro" id="IPR029063">
    <property type="entry name" value="SAM-dependent_MTases_sf"/>
</dbReference>
<name>A0ABR1CQL0_NECAM</name>
<dbReference type="Proteomes" id="UP001303046">
    <property type="component" value="Unassembled WGS sequence"/>
</dbReference>
<sequence length="306" mass="34958">MEFNSKRICRKLFVIVVILCALFLVKFELLNGSGHSHLSTEEFFKLINAEYGPARILEKFQMEDGTFLYIVDMIGLDRIRILHLKSAPPQNRGMLPLTDQDMVNCKDRLVYFEERKFFELSRDCQANVLSLGLGGGQVNGFLHQNFPKMNITVVDISAQMLRMAKKWFDLQSDDHHRVILDDGARFVEEQAAKGVKYDAIILDACHSAPRTGIELMCPVKVFLQKRVIRSISQLLTDGGIIVMNAAAATIGSEDVRSMLRYHFHKFFNYCGHRKSAGFNQVFYCMHRRPSKNKQINLLAFVGETLS</sequence>